<dbReference type="HOGENOM" id="CLU_064762_0_0_1"/>
<feature type="compositionally biased region" description="Basic and acidic residues" evidence="1">
    <location>
        <begin position="268"/>
        <end position="285"/>
    </location>
</feature>
<gene>
    <name evidence="2" type="ORF">LALA0_S10e00518g</name>
</gene>
<dbReference type="EMBL" id="LN736369">
    <property type="protein sequence ID" value="CEP64025.1"/>
    <property type="molecule type" value="Genomic_DNA"/>
</dbReference>
<keyword evidence="3" id="KW-1185">Reference proteome</keyword>
<dbReference type="Proteomes" id="UP000054304">
    <property type="component" value="Unassembled WGS sequence"/>
</dbReference>
<dbReference type="GeneID" id="34687552"/>
<dbReference type="RefSeq" id="XP_022630235.1">
    <property type="nucleotide sequence ID" value="XM_022775360.1"/>
</dbReference>
<evidence type="ECO:0000313" key="3">
    <source>
        <dbReference type="Proteomes" id="UP000054304"/>
    </source>
</evidence>
<dbReference type="AlphaFoldDB" id="A0A0C7N825"/>
<dbReference type="STRING" id="1245769.A0A0C7N825"/>
<accession>A0A0C7N825</accession>
<protein>
    <submittedName>
        <fullName evidence="2">LALA0S10e00518g1_1</fullName>
    </submittedName>
</protein>
<dbReference type="OrthoDB" id="27603at2759"/>
<name>A0A0C7N825_9SACH</name>
<evidence type="ECO:0000256" key="1">
    <source>
        <dbReference type="SAM" id="MobiDB-lite"/>
    </source>
</evidence>
<evidence type="ECO:0000313" key="2">
    <source>
        <dbReference type="EMBL" id="CEP64025.1"/>
    </source>
</evidence>
<organism evidence="2 3">
    <name type="scientific">Lachancea lanzarotensis</name>
    <dbReference type="NCBI Taxonomy" id="1245769"/>
    <lineage>
        <taxon>Eukaryota</taxon>
        <taxon>Fungi</taxon>
        <taxon>Dikarya</taxon>
        <taxon>Ascomycota</taxon>
        <taxon>Saccharomycotina</taxon>
        <taxon>Saccharomycetes</taxon>
        <taxon>Saccharomycetales</taxon>
        <taxon>Saccharomycetaceae</taxon>
        <taxon>Lachancea</taxon>
    </lineage>
</organism>
<proteinExistence type="predicted"/>
<sequence length="341" mass="38517">MGLSAWNELLDAHRVPHSEDADQVTLVLSAETQNILQDFLVGVLQVKDEKPSLAAIGYYHKVLDFGLKERRPLSIHVYTVASPLTATAVDLLSIFVGPDTVNVRWGFLLDWQRGSHKTWLRGLRESFDQLQHKLGRDLENLDFCTVVLMRSQICVGLDLRSPHWNSLKMEFLNQSLRSLALLRRASLLAVEQDSAPELLIEICRVVLGQESSQTPNYIDMNRLFVPRGCDSEPKIKTMGESFPVSQIEAESFIAGQFERLIPGASDEQQEKERKERKEEVEKGDDPEFDQLSDSSSHDIPEIDVQKKLAQIYQEQKSSLLDPVASHESTIDIPSAKEALEL</sequence>
<reference evidence="2 3" key="1">
    <citation type="submission" date="2014-12" db="EMBL/GenBank/DDBJ databases">
        <authorList>
            <person name="Neuveglise Cecile"/>
        </authorList>
    </citation>
    <scope>NUCLEOTIDE SEQUENCE [LARGE SCALE GENOMIC DNA]</scope>
    <source>
        <strain evidence="2 3">CBS 12615</strain>
    </source>
</reference>
<feature type="region of interest" description="Disordered" evidence="1">
    <location>
        <begin position="317"/>
        <end position="341"/>
    </location>
</feature>
<feature type="region of interest" description="Disordered" evidence="1">
    <location>
        <begin position="263"/>
        <end position="302"/>
    </location>
</feature>